<proteinExistence type="predicted"/>
<dbReference type="InterPro" id="IPR001764">
    <property type="entry name" value="Glyco_hydro_3_N"/>
</dbReference>
<dbReference type="InterPro" id="IPR017853">
    <property type="entry name" value="GH"/>
</dbReference>
<reference evidence="5" key="1">
    <citation type="submission" date="2012-12" db="EMBL/GenBank/DDBJ databases">
        <authorList>
            <person name="Hellsten U."/>
            <person name="Grimwood J."/>
            <person name="Chapman J.A."/>
            <person name="Shapiro H."/>
            <person name="Aerts A."/>
            <person name="Otillar R.P."/>
            <person name="Terry A.Y."/>
            <person name="Boore J.L."/>
            <person name="Simakov O."/>
            <person name="Marletaz F."/>
            <person name="Cho S.-J."/>
            <person name="Edsinger-Gonzales E."/>
            <person name="Havlak P."/>
            <person name="Kuo D.-H."/>
            <person name="Larsson T."/>
            <person name="Lv J."/>
            <person name="Arendt D."/>
            <person name="Savage R."/>
            <person name="Osoegawa K."/>
            <person name="de Jong P."/>
            <person name="Lindberg D.R."/>
            <person name="Seaver E.C."/>
            <person name="Weisblat D.A."/>
            <person name="Putnam N.H."/>
            <person name="Grigoriev I.V."/>
            <person name="Rokhsar D.S."/>
        </authorList>
    </citation>
    <scope>NUCLEOTIDE SEQUENCE</scope>
    <source>
        <strain evidence="5">I ESC-2004</strain>
    </source>
</reference>
<organism evidence="3">
    <name type="scientific">Capitella teleta</name>
    <name type="common">Polychaete worm</name>
    <dbReference type="NCBI Taxonomy" id="283909"/>
    <lineage>
        <taxon>Eukaryota</taxon>
        <taxon>Metazoa</taxon>
        <taxon>Spiralia</taxon>
        <taxon>Lophotrochozoa</taxon>
        <taxon>Annelida</taxon>
        <taxon>Polychaeta</taxon>
        <taxon>Sedentaria</taxon>
        <taxon>Scolecida</taxon>
        <taxon>Capitellidae</taxon>
        <taxon>Capitella</taxon>
    </lineage>
</organism>
<evidence type="ECO:0000256" key="1">
    <source>
        <dbReference type="ARBA" id="ARBA00022801"/>
    </source>
</evidence>
<dbReference type="PANTHER" id="PTHR42721">
    <property type="entry name" value="SUGAR HYDROLASE-RELATED"/>
    <property type="match status" value="1"/>
</dbReference>
<evidence type="ECO:0000259" key="2">
    <source>
        <dbReference type="Pfam" id="PF00933"/>
    </source>
</evidence>
<reference evidence="3 5" key="2">
    <citation type="journal article" date="2013" name="Nature">
        <title>Insights into bilaterian evolution from three spiralian genomes.</title>
        <authorList>
            <person name="Simakov O."/>
            <person name="Marletaz F."/>
            <person name="Cho S.J."/>
            <person name="Edsinger-Gonzales E."/>
            <person name="Havlak P."/>
            <person name="Hellsten U."/>
            <person name="Kuo D.H."/>
            <person name="Larsson T."/>
            <person name="Lv J."/>
            <person name="Arendt D."/>
            <person name="Savage R."/>
            <person name="Osoegawa K."/>
            <person name="de Jong P."/>
            <person name="Grimwood J."/>
            <person name="Chapman J.A."/>
            <person name="Shapiro H."/>
            <person name="Aerts A."/>
            <person name="Otillar R.P."/>
            <person name="Terry A.Y."/>
            <person name="Boore J.L."/>
            <person name="Grigoriev I.V."/>
            <person name="Lindberg D.R."/>
            <person name="Seaver E.C."/>
            <person name="Weisblat D.A."/>
            <person name="Putnam N.H."/>
            <person name="Rokhsar D.S."/>
        </authorList>
    </citation>
    <scope>NUCLEOTIDE SEQUENCE</scope>
    <source>
        <strain evidence="3 5">I ESC-2004</strain>
    </source>
</reference>
<dbReference type="AlphaFoldDB" id="R7TLR6"/>
<accession>R7TLR6</accession>
<dbReference type="HOGENOM" id="CLU_129479_0_0_1"/>
<dbReference type="Pfam" id="PF00933">
    <property type="entry name" value="Glyco_hydro_3"/>
    <property type="match status" value="1"/>
</dbReference>
<evidence type="ECO:0000313" key="4">
    <source>
        <dbReference type="EnsemblMetazoa" id="CapteP106235"/>
    </source>
</evidence>
<dbReference type="PANTHER" id="PTHR42721:SF42">
    <property type="entry name" value="FIBRONECTIN TYPE III-LIKE DOMAIN-CONTAINING PROTEIN"/>
    <property type="match status" value="1"/>
</dbReference>
<dbReference type="STRING" id="283909.R7TLR6"/>
<evidence type="ECO:0000313" key="5">
    <source>
        <dbReference type="Proteomes" id="UP000014760"/>
    </source>
</evidence>
<dbReference type="PRINTS" id="PR00133">
    <property type="entry name" value="GLHYDRLASE3"/>
</dbReference>
<keyword evidence="1" id="KW-0378">Hydrolase</keyword>
<sequence length="178" mass="19901">MRHPLWGRNQETYGEDPLLSGTLAQSFVRGLQGDDPRYLRANAGCKHFDVHGGPEDIPVSRFSFDAKVKMRDWRMTFLPQFKMCVDAGSYSLMCSYNRINGIPACANKELLTDITRDEWGFHGYIVSDASAISNIKERHHYTNSTVATVVAAIKAGTNLELGSTYYTKQLDAMQQGDG</sequence>
<keyword evidence="5" id="KW-1185">Reference proteome</keyword>
<dbReference type="EMBL" id="KB309421">
    <property type="protein sequence ID" value="ELT94452.1"/>
    <property type="molecule type" value="Genomic_DNA"/>
</dbReference>
<dbReference type="GO" id="GO:0031222">
    <property type="term" value="P:arabinan catabolic process"/>
    <property type="evidence" value="ECO:0007669"/>
    <property type="project" value="TreeGrafter"/>
</dbReference>
<evidence type="ECO:0000313" key="3">
    <source>
        <dbReference type="EMBL" id="ELT94452.1"/>
    </source>
</evidence>
<dbReference type="OMA" id="WAACINA"/>
<dbReference type="GO" id="GO:0046556">
    <property type="term" value="F:alpha-L-arabinofuranosidase activity"/>
    <property type="evidence" value="ECO:0007669"/>
    <property type="project" value="TreeGrafter"/>
</dbReference>
<dbReference type="InterPro" id="IPR036962">
    <property type="entry name" value="Glyco_hydro_3_N_sf"/>
</dbReference>
<dbReference type="OrthoDB" id="47059at2759"/>
<reference evidence="4" key="3">
    <citation type="submission" date="2015-06" db="UniProtKB">
        <authorList>
            <consortium name="EnsemblMetazoa"/>
        </authorList>
    </citation>
    <scope>IDENTIFICATION</scope>
</reference>
<dbReference type="EMBL" id="AMQN01012287">
    <property type="status" value="NOT_ANNOTATED_CDS"/>
    <property type="molecule type" value="Genomic_DNA"/>
</dbReference>
<dbReference type="Gene3D" id="3.20.20.300">
    <property type="entry name" value="Glycoside hydrolase, family 3, N-terminal domain"/>
    <property type="match status" value="1"/>
</dbReference>
<dbReference type="GO" id="GO:0045493">
    <property type="term" value="P:xylan catabolic process"/>
    <property type="evidence" value="ECO:0007669"/>
    <property type="project" value="InterPro"/>
</dbReference>
<dbReference type="Proteomes" id="UP000014760">
    <property type="component" value="Unassembled WGS sequence"/>
</dbReference>
<dbReference type="InterPro" id="IPR044993">
    <property type="entry name" value="BXL"/>
</dbReference>
<dbReference type="GO" id="GO:0009044">
    <property type="term" value="F:xylan 1,4-beta-xylosidase activity"/>
    <property type="evidence" value="ECO:0007669"/>
    <property type="project" value="InterPro"/>
</dbReference>
<gene>
    <name evidence="3" type="ORF">CAPTEDRAFT_106235</name>
</gene>
<protein>
    <recommendedName>
        <fullName evidence="2">Glycoside hydrolase family 3 N-terminal domain-containing protein</fullName>
    </recommendedName>
</protein>
<dbReference type="EnsemblMetazoa" id="CapteT106235">
    <property type="protein sequence ID" value="CapteP106235"/>
    <property type="gene ID" value="CapteG106235"/>
</dbReference>
<dbReference type="SUPFAM" id="SSF51445">
    <property type="entry name" value="(Trans)glycosidases"/>
    <property type="match status" value="1"/>
</dbReference>
<name>R7TLR6_CAPTE</name>
<feature type="domain" description="Glycoside hydrolase family 3 N-terminal" evidence="2">
    <location>
        <begin position="2"/>
        <end position="174"/>
    </location>
</feature>